<dbReference type="PANTHER" id="PTHR15341:SF3">
    <property type="entry name" value="NUCLEAR NUCLEIC ACID-BINDING PROTEIN C1D"/>
    <property type="match status" value="1"/>
</dbReference>
<dbReference type="EMBL" id="JABELV010000095">
    <property type="protein sequence ID" value="KAG7531281.1"/>
    <property type="molecule type" value="Genomic_DNA"/>
</dbReference>
<dbReference type="GO" id="GO:0010468">
    <property type="term" value="P:regulation of gene expression"/>
    <property type="evidence" value="ECO:0007669"/>
    <property type="project" value="TreeGrafter"/>
</dbReference>
<name>A0A8K0JIR3_9TREE</name>
<dbReference type="Pfam" id="PF04000">
    <property type="entry name" value="Sas10_Utp3"/>
    <property type="match status" value="1"/>
</dbReference>
<evidence type="ECO:0000256" key="6">
    <source>
        <dbReference type="RuleBase" id="RU368003"/>
    </source>
</evidence>
<dbReference type="PANTHER" id="PTHR15341">
    <property type="entry name" value="SUN-COR STEROID HORMONE RECEPTOR CO-REPRESSOR"/>
    <property type="match status" value="1"/>
</dbReference>
<accession>A0A8K0JIR3</accession>
<dbReference type="InterPro" id="IPR007146">
    <property type="entry name" value="Sas10/Utp3/C1D"/>
</dbReference>
<evidence type="ECO:0000256" key="5">
    <source>
        <dbReference type="ARBA" id="ARBA00023242"/>
    </source>
</evidence>
<feature type="compositionally biased region" description="Polar residues" evidence="7">
    <location>
        <begin position="133"/>
        <end position="150"/>
    </location>
</feature>
<evidence type="ECO:0000313" key="8">
    <source>
        <dbReference type="EMBL" id="KAG7531281.1"/>
    </source>
</evidence>
<keyword evidence="9" id="KW-1185">Reference proteome</keyword>
<keyword evidence="3 6" id="KW-0698">rRNA processing</keyword>
<dbReference type="InterPro" id="IPR011082">
    <property type="entry name" value="Exosome-assoc_fac/DNA_repair"/>
</dbReference>
<keyword evidence="4 6" id="KW-0694">RNA-binding</keyword>
<dbReference type="GO" id="GO:0000460">
    <property type="term" value="P:maturation of 5.8S rRNA"/>
    <property type="evidence" value="ECO:0007669"/>
    <property type="project" value="TreeGrafter"/>
</dbReference>
<dbReference type="OrthoDB" id="1421013at2759"/>
<dbReference type="AlphaFoldDB" id="A0A8K0JIR3"/>
<sequence>MSSSEDEYDPAGALDDIESTLDTLETILEPLLSGKMTWEEMLEKESGDHMGRAKLNMMMAFGVCDLLFVYLQMKGHDTTDHPVMIELKRVMEYNAKIKEAETAPKPRMKLDTAAAGRFIQAAIPRSQRIAPGTASSTPTPEPSKSNSKNKLTYEEVGMSSRFKHIGEGEVLDLS</sequence>
<dbReference type="GO" id="GO:0000178">
    <property type="term" value="C:exosome (RNase complex)"/>
    <property type="evidence" value="ECO:0007669"/>
    <property type="project" value="TreeGrafter"/>
</dbReference>
<protein>
    <recommendedName>
        <fullName evidence="6">Exosome complex protein</fullName>
    </recommendedName>
</protein>
<feature type="region of interest" description="Disordered" evidence="7">
    <location>
        <begin position="126"/>
        <end position="155"/>
    </location>
</feature>
<comment type="similarity">
    <text evidence="2 6">Belongs to the C1D family.</text>
</comment>
<gene>
    <name evidence="8" type="ORF">FFLO_04459</name>
</gene>
<comment type="subcellular location">
    <subcellularLocation>
        <location evidence="1 6">Nucleus</location>
    </subcellularLocation>
</comment>
<dbReference type="GO" id="GO:0005730">
    <property type="term" value="C:nucleolus"/>
    <property type="evidence" value="ECO:0007669"/>
    <property type="project" value="TreeGrafter"/>
</dbReference>
<evidence type="ECO:0000256" key="2">
    <source>
        <dbReference type="ARBA" id="ARBA00009154"/>
    </source>
</evidence>
<evidence type="ECO:0000256" key="4">
    <source>
        <dbReference type="ARBA" id="ARBA00022884"/>
    </source>
</evidence>
<dbReference type="GO" id="GO:0003723">
    <property type="term" value="F:RNA binding"/>
    <property type="evidence" value="ECO:0007669"/>
    <property type="project" value="UniProtKB-UniRule"/>
</dbReference>
<dbReference type="Proteomes" id="UP000812966">
    <property type="component" value="Unassembled WGS sequence"/>
</dbReference>
<evidence type="ECO:0000256" key="3">
    <source>
        <dbReference type="ARBA" id="ARBA00022552"/>
    </source>
</evidence>
<organism evidence="8 9">
    <name type="scientific">Filobasidium floriforme</name>
    <dbReference type="NCBI Taxonomy" id="5210"/>
    <lineage>
        <taxon>Eukaryota</taxon>
        <taxon>Fungi</taxon>
        <taxon>Dikarya</taxon>
        <taxon>Basidiomycota</taxon>
        <taxon>Agaricomycotina</taxon>
        <taxon>Tremellomycetes</taxon>
        <taxon>Filobasidiales</taxon>
        <taxon>Filobasidiaceae</taxon>
        <taxon>Filobasidium</taxon>
    </lineage>
</organism>
<keyword evidence="5 6" id="KW-0539">Nucleus</keyword>
<evidence type="ECO:0000313" key="9">
    <source>
        <dbReference type="Proteomes" id="UP000812966"/>
    </source>
</evidence>
<reference evidence="8" key="1">
    <citation type="submission" date="2020-04" db="EMBL/GenBank/DDBJ databases">
        <title>Analysis of mating type loci in Filobasidium floriforme.</title>
        <authorList>
            <person name="Nowrousian M."/>
        </authorList>
    </citation>
    <scope>NUCLEOTIDE SEQUENCE</scope>
    <source>
        <strain evidence="8">CBS 6242</strain>
    </source>
</reference>
<comment type="caution">
    <text evidence="8">The sequence shown here is derived from an EMBL/GenBank/DDBJ whole genome shotgun (WGS) entry which is preliminary data.</text>
</comment>
<dbReference type="GO" id="GO:0003677">
    <property type="term" value="F:DNA binding"/>
    <property type="evidence" value="ECO:0007669"/>
    <property type="project" value="TreeGrafter"/>
</dbReference>
<evidence type="ECO:0000256" key="1">
    <source>
        <dbReference type="ARBA" id="ARBA00004123"/>
    </source>
</evidence>
<comment type="function">
    <text evidence="6">Required for exosome-dependent processing of pre-rRNA and small nucleolar RNA (snRNA) precursors. Involved in processing of 35S pre-rRNA at the A0, A1 and A2 sites.</text>
</comment>
<proteinExistence type="inferred from homology"/>
<evidence type="ECO:0000256" key="7">
    <source>
        <dbReference type="SAM" id="MobiDB-lite"/>
    </source>
</evidence>